<dbReference type="AlphaFoldDB" id="A0A9X7MZC4"/>
<reference evidence="1 2" key="1">
    <citation type="submission" date="2019-09" db="EMBL/GenBank/DDBJ databases">
        <title>Prosopis cineraria nodule microbiome.</title>
        <authorList>
            <person name="Chaluvadi S.R."/>
            <person name="Ali R."/>
            <person name="Wang X."/>
        </authorList>
    </citation>
    <scope>NUCLEOTIDE SEQUENCE [LARGE SCALE GENOMIC DNA]</scope>
    <source>
        <strain evidence="1 2">BG1</strain>
    </source>
</reference>
<sequence>MLRRGLAAVLLQRRCCLSDRPAARHGFAFAPRLRLRTPLRRRPSMSTQSILAAQQRLERLVRQRPGVAQVRDVPATALWEGGGKTQTRHPDGNLIHTDLPQELGGDGERVSPGWLLRAALASCAVTRIAMLAAERGMQPQRLEAQVTSDTDLHGLLGLRREDGQHIPAGPLAVHVQVSISVPGAPDAEVREMVEQAMRVSPMLSALAEAVPVRLDIDSGTP</sequence>
<dbReference type="InterPro" id="IPR015946">
    <property type="entry name" value="KH_dom-like_a/b"/>
</dbReference>
<evidence type="ECO:0000313" key="1">
    <source>
        <dbReference type="EMBL" id="QEY72377.1"/>
    </source>
</evidence>
<dbReference type="SUPFAM" id="SSF82784">
    <property type="entry name" value="OsmC-like"/>
    <property type="match status" value="1"/>
</dbReference>
<gene>
    <name evidence="1" type="ORF">F1C79_12610</name>
</gene>
<dbReference type="InterPro" id="IPR003718">
    <property type="entry name" value="OsmC/Ohr_fam"/>
</dbReference>
<protein>
    <submittedName>
        <fullName evidence="1">OsmC family protein</fullName>
    </submittedName>
</protein>
<evidence type="ECO:0000313" key="2">
    <source>
        <dbReference type="Proteomes" id="UP000326659"/>
    </source>
</evidence>
<dbReference type="Pfam" id="PF02566">
    <property type="entry name" value="OsmC"/>
    <property type="match status" value="1"/>
</dbReference>
<keyword evidence="2" id="KW-1185">Reference proteome</keyword>
<proteinExistence type="predicted"/>
<name>A0A9X7MZC4_PSEDE</name>
<accession>A0A9X7MZC4</accession>
<organism evidence="1 2">
    <name type="scientific">Pseudomonas denitrificans</name>
    <dbReference type="NCBI Taxonomy" id="43306"/>
    <lineage>
        <taxon>Bacteria</taxon>
        <taxon>Pseudomonadati</taxon>
        <taxon>Pseudomonadota</taxon>
        <taxon>Gammaproteobacteria</taxon>
        <taxon>Pseudomonadales</taxon>
        <taxon>Pseudomonadaceae</taxon>
        <taxon>Halopseudomonas</taxon>
    </lineage>
</organism>
<dbReference type="Proteomes" id="UP000326659">
    <property type="component" value="Chromosome"/>
</dbReference>
<dbReference type="PANTHER" id="PTHR35368:SF1">
    <property type="entry name" value="HYDROPEROXIDE REDUCTASE"/>
    <property type="match status" value="1"/>
</dbReference>
<dbReference type="Gene3D" id="3.30.300.20">
    <property type="match status" value="1"/>
</dbReference>
<dbReference type="EMBL" id="CP043626">
    <property type="protein sequence ID" value="QEY72377.1"/>
    <property type="molecule type" value="Genomic_DNA"/>
</dbReference>
<dbReference type="OrthoDB" id="8850403at2"/>
<dbReference type="InterPro" id="IPR036102">
    <property type="entry name" value="OsmC/Ohrsf"/>
</dbReference>
<dbReference type="KEGG" id="pden:F1C79_12610"/>
<dbReference type="InterPro" id="IPR052924">
    <property type="entry name" value="OsmC/Ohr_hydroprdx_reductase"/>
</dbReference>
<dbReference type="PANTHER" id="PTHR35368">
    <property type="entry name" value="HYDROPEROXIDE REDUCTASE"/>
    <property type="match status" value="1"/>
</dbReference>